<keyword evidence="2" id="KW-1185">Reference proteome</keyword>
<protein>
    <submittedName>
        <fullName evidence="1">Uncharacterized protein</fullName>
    </submittedName>
</protein>
<name>A0ABS5PV84_9FIRM</name>
<sequence length="111" mass="13188">MYNQFTKSLDNFIALNAAKDEYRYKLVKSIEPLKSIETFLALKQLNALEYEKLQKLIWEIGENINEYPSFKVFSWELWGYGFDGQNNNVAIDDLDEKLKLIDLLLSTQYWH</sequence>
<dbReference type="EMBL" id="JAHBCL010000075">
    <property type="protein sequence ID" value="MBS7528847.1"/>
    <property type="molecule type" value="Genomic_DNA"/>
</dbReference>
<accession>A0ABS5PV84</accession>
<gene>
    <name evidence="1" type="ORF">KHM83_19450</name>
</gene>
<evidence type="ECO:0000313" key="1">
    <source>
        <dbReference type="EMBL" id="MBS7528847.1"/>
    </source>
</evidence>
<dbReference type="RefSeq" id="WP_213238702.1">
    <property type="nucleotide sequence ID" value="NZ_JAHBCL010000075.1"/>
</dbReference>
<reference evidence="1 2" key="1">
    <citation type="submission" date="2021-05" db="EMBL/GenBank/DDBJ databases">
        <title>Fusibacter ferrireducens sp. nov., an anaerobic, sulfur- and Fe-reducing bacterium isolated from the mangrove sediment.</title>
        <authorList>
            <person name="Qiu D."/>
        </authorList>
    </citation>
    <scope>NUCLEOTIDE SEQUENCE [LARGE SCALE GENOMIC DNA]</scope>
    <source>
        <strain evidence="1 2">DSM 12116</strain>
    </source>
</reference>
<evidence type="ECO:0000313" key="2">
    <source>
        <dbReference type="Proteomes" id="UP000746471"/>
    </source>
</evidence>
<comment type="caution">
    <text evidence="1">The sequence shown here is derived from an EMBL/GenBank/DDBJ whole genome shotgun (WGS) entry which is preliminary data.</text>
</comment>
<dbReference type="Proteomes" id="UP000746471">
    <property type="component" value="Unassembled WGS sequence"/>
</dbReference>
<organism evidence="1 2">
    <name type="scientific">Fusibacter paucivorans</name>
    <dbReference type="NCBI Taxonomy" id="76009"/>
    <lineage>
        <taxon>Bacteria</taxon>
        <taxon>Bacillati</taxon>
        <taxon>Bacillota</taxon>
        <taxon>Clostridia</taxon>
        <taxon>Eubacteriales</taxon>
        <taxon>Eubacteriales Family XII. Incertae Sedis</taxon>
        <taxon>Fusibacter</taxon>
    </lineage>
</organism>
<proteinExistence type="predicted"/>